<sequence>MFDLPTAAPWFRTKIKNPPNEGALMIVLCLLPKNALLLALLLLPIIAYQTKAVGAVVTDDDIATAICLQHDTAPTW</sequence>
<comment type="caution">
    <text evidence="2">The sequence shown here is derived from an EMBL/GenBank/DDBJ whole genome shotgun (WGS) entry which is preliminary data.</text>
</comment>
<keyword evidence="3" id="KW-1185">Reference proteome</keyword>
<name>A0A811UGT6_CERCA</name>
<evidence type="ECO:0000256" key="1">
    <source>
        <dbReference type="SAM" id="Phobius"/>
    </source>
</evidence>
<organism evidence="2 3">
    <name type="scientific">Ceratitis capitata</name>
    <name type="common">Mediterranean fruit fly</name>
    <name type="synonym">Tephritis capitata</name>
    <dbReference type="NCBI Taxonomy" id="7213"/>
    <lineage>
        <taxon>Eukaryota</taxon>
        <taxon>Metazoa</taxon>
        <taxon>Ecdysozoa</taxon>
        <taxon>Arthropoda</taxon>
        <taxon>Hexapoda</taxon>
        <taxon>Insecta</taxon>
        <taxon>Pterygota</taxon>
        <taxon>Neoptera</taxon>
        <taxon>Endopterygota</taxon>
        <taxon>Diptera</taxon>
        <taxon>Brachycera</taxon>
        <taxon>Muscomorpha</taxon>
        <taxon>Tephritoidea</taxon>
        <taxon>Tephritidae</taxon>
        <taxon>Ceratitis</taxon>
        <taxon>Ceratitis</taxon>
    </lineage>
</organism>
<evidence type="ECO:0000313" key="3">
    <source>
        <dbReference type="Proteomes" id="UP000606786"/>
    </source>
</evidence>
<dbReference type="Proteomes" id="UP000606786">
    <property type="component" value="Unassembled WGS sequence"/>
</dbReference>
<dbReference type="AlphaFoldDB" id="A0A811UGT6"/>
<dbReference type="EMBL" id="CAJHJT010000012">
    <property type="protein sequence ID" value="CAD6998001.1"/>
    <property type="molecule type" value="Genomic_DNA"/>
</dbReference>
<keyword evidence="1" id="KW-0472">Membrane</keyword>
<feature type="transmembrane region" description="Helical" evidence="1">
    <location>
        <begin position="22"/>
        <end position="43"/>
    </location>
</feature>
<accession>A0A811UGT6</accession>
<evidence type="ECO:0000313" key="2">
    <source>
        <dbReference type="EMBL" id="CAD6998001.1"/>
    </source>
</evidence>
<protein>
    <submittedName>
        <fullName evidence="2">(Mediterranean fruit fly) hypothetical protein</fullName>
    </submittedName>
</protein>
<reference evidence="2" key="1">
    <citation type="submission" date="2020-11" db="EMBL/GenBank/DDBJ databases">
        <authorList>
            <person name="Whitehead M."/>
        </authorList>
    </citation>
    <scope>NUCLEOTIDE SEQUENCE</scope>
    <source>
        <strain evidence="2">EGII</strain>
    </source>
</reference>
<keyword evidence="1" id="KW-0812">Transmembrane</keyword>
<gene>
    <name evidence="2" type="ORF">CCAP1982_LOCUS6618</name>
</gene>
<keyword evidence="1" id="KW-1133">Transmembrane helix</keyword>
<proteinExistence type="predicted"/>